<dbReference type="eggNOG" id="ENOG502T2P0">
    <property type="taxonomic scope" value="Eukaryota"/>
</dbReference>
<sequence>MFGGGQPQGQPNPAINPQLQQAVIQEHEFPVYLLQNSDIIEELDLDHAKKQFSYLSRNLFFSTIVGVTLNVQIKKIKQLNIFSWNKYLRMAFRIPLFFAPFIATQSSSDRYAKELALINRKYYQRFQRFQRTGDPKYLDPNGVLLKQQQQRSQNK</sequence>
<gene>
    <name evidence="1" type="ORF">IMG5_106660</name>
</gene>
<evidence type="ECO:0000313" key="2">
    <source>
        <dbReference type="Proteomes" id="UP000008983"/>
    </source>
</evidence>
<dbReference type="EMBL" id="GL983845">
    <property type="protein sequence ID" value="EGR31573.1"/>
    <property type="molecule type" value="Genomic_DNA"/>
</dbReference>
<keyword evidence="2" id="KW-1185">Reference proteome</keyword>
<dbReference type="GeneID" id="14907716"/>
<name>G0QT79_ICHMU</name>
<organism evidence="1 2">
    <name type="scientific">Ichthyophthirius multifiliis</name>
    <name type="common">White spot disease agent</name>
    <name type="synonym">Ich</name>
    <dbReference type="NCBI Taxonomy" id="5932"/>
    <lineage>
        <taxon>Eukaryota</taxon>
        <taxon>Sar</taxon>
        <taxon>Alveolata</taxon>
        <taxon>Ciliophora</taxon>
        <taxon>Intramacronucleata</taxon>
        <taxon>Oligohymenophorea</taxon>
        <taxon>Hymenostomatida</taxon>
        <taxon>Ophryoglenina</taxon>
        <taxon>Ichthyophthirius</taxon>
    </lineage>
</organism>
<proteinExistence type="predicted"/>
<protein>
    <submittedName>
        <fullName evidence="1">Uncharacterized protein</fullName>
    </submittedName>
</protein>
<dbReference type="AlphaFoldDB" id="G0QT79"/>
<dbReference type="Proteomes" id="UP000008983">
    <property type="component" value="Unassembled WGS sequence"/>
</dbReference>
<evidence type="ECO:0000313" key="1">
    <source>
        <dbReference type="EMBL" id="EGR31573.1"/>
    </source>
</evidence>
<accession>G0QT79</accession>
<dbReference type="InParanoid" id="G0QT79"/>
<dbReference type="OrthoDB" id="294634at2759"/>
<dbReference type="OMA" id="DNLTQMH"/>
<dbReference type="RefSeq" id="XP_004035059.1">
    <property type="nucleotide sequence ID" value="XM_004035011.1"/>
</dbReference>
<reference evidence="1 2" key="1">
    <citation type="submission" date="2011-07" db="EMBL/GenBank/DDBJ databases">
        <authorList>
            <person name="Coyne R."/>
            <person name="Brami D."/>
            <person name="Johnson J."/>
            <person name="Hostetler J."/>
            <person name="Hannick L."/>
            <person name="Clark T."/>
            <person name="Cassidy-Hanley D."/>
            <person name="Inman J."/>
        </authorList>
    </citation>
    <scope>NUCLEOTIDE SEQUENCE [LARGE SCALE GENOMIC DNA]</scope>
    <source>
        <strain evidence="1 2">G5</strain>
    </source>
</reference>